<dbReference type="SMART" id="SM00903">
    <property type="entry name" value="Flavin_Reduct"/>
    <property type="match status" value="1"/>
</dbReference>
<protein>
    <submittedName>
        <fullName evidence="2">Flavin reductase family protein</fullName>
    </submittedName>
</protein>
<dbReference type="Pfam" id="PF01613">
    <property type="entry name" value="Flavin_Reduct"/>
    <property type="match status" value="1"/>
</dbReference>
<evidence type="ECO:0000256" key="1">
    <source>
        <dbReference type="ARBA" id="ARBA00023002"/>
    </source>
</evidence>
<dbReference type="InterPro" id="IPR002563">
    <property type="entry name" value="Flavin_Rdtase-like_dom"/>
</dbReference>
<reference evidence="2" key="1">
    <citation type="submission" date="2022-10" db="EMBL/GenBank/DDBJ databases">
        <title>Complete genome sequence of Agrobacterium salinitolerans CFBP5507.</title>
        <authorList>
            <person name="Tchabashvili S."/>
            <person name="Yen H.-C."/>
            <person name="Haryono M."/>
            <person name="Lin Y.-C."/>
            <person name="Lai E.-M."/>
            <person name="Kuo C.-H."/>
        </authorList>
    </citation>
    <scope>NUCLEOTIDE SEQUENCE</scope>
    <source>
        <strain evidence="2">CFBP5507</strain>
    </source>
</reference>
<proteinExistence type="predicted"/>
<name>A0A4Z1QWT0_9HYPH</name>
<dbReference type="InterPro" id="IPR012349">
    <property type="entry name" value="Split_barrel_FMN-bd"/>
</dbReference>
<dbReference type="AlphaFoldDB" id="A0A4Z1QWT0"/>
<dbReference type="PANTHER" id="PTHR30466:SF1">
    <property type="entry name" value="FMN REDUCTASE (NADH) RUTF"/>
    <property type="match status" value="1"/>
</dbReference>
<dbReference type="RefSeq" id="WP_137412024.1">
    <property type="nucleotide sequence ID" value="NZ_CP109969.1"/>
</dbReference>
<dbReference type="SUPFAM" id="SSF50475">
    <property type="entry name" value="FMN-binding split barrel"/>
    <property type="match status" value="1"/>
</dbReference>
<organism evidence="2 3">
    <name type="scientific">Agrobacterium salinitolerans</name>
    <dbReference type="NCBI Taxonomy" id="1183413"/>
    <lineage>
        <taxon>Bacteria</taxon>
        <taxon>Pseudomonadati</taxon>
        <taxon>Pseudomonadota</taxon>
        <taxon>Alphaproteobacteria</taxon>
        <taxon>Hyphomicrobiales</taxon>
        <taxon>Rhizobiaceae</taxon>
        <taxon>Rhizobium/Agrobacterium group</taxon>
        <taxon>Agrobacterium</taxon>
    </lineage>
</organism>
<dbReference type="Gene3D" id="2.30.110.10">
    <property type="entry name" value="Electron Transport, Fmn-binding Protein, Chain A"/>
    <property type="match status" value="1"/>
</dbReference>
<keyword evidence="1" id="KW-0560">Oxidoreductase</keyword>
<evidence type="ECO:0000313" key="2">
    <source>
        <dbReference type="EMBL" id="UYZ09290.1"/>
    </source>
</evidence>
<dbReference type="InterPro" id="IPR050268">
    <property type="entry name" value="NADH-dep_flavin_reductase"/>
</dbReference>
<dbReference type="OrthoDB" id="7340984at2"/>
<gene>
    <name evidence="2" type="ORF">CFBP5507_16460</name>
</gene>
<dbReference type="PANTHER" id="PTHR30466">
    <property type="entry name" value="FLAVIN REDUCTASE"/>
    <property type="match status" value="1"/>
</dbReference>
<dbReference type="GO" id="GO:0042602">
    <property type="term" value="F:riboflavin reductase (NADPH) activity"/>
    <property type="evidence" value="ECO:0007669"/>
    <property type="project" value="TreeGrafter"/>
</dbReference>
<sequence length="191" mass="20136">MSHNLRLIDGGAVNHAHIPLKSCSSPTISPREFKDVMAGLAFTVAVAAASHAGERIGRTITSFMPLSAEPPLLMVSIDASSRMVDLIAASRRFSVAALARGQAEIADAFAGKGNHPDRFSVGDWDAWPSGSPRLAEALLSMDCELVGSIDAADHILFVGAITEATSGPLRKALLWSERAYTGTAAPRARQT</sequence>
<dbReference type="GO" id="GO:0010181">
    <property type="term" value="F:FMN binding"/>
    <property type="evidence" value="ECO:0007669"/>
    <property type="project" value="InterPro"/>
</dbReference>
<dbReference type="Proteomes" id="UP000298735">
    <property type="component" value="Chromosome Linear"/>
</dbReference>
<dbReference type="EMBL" id="CP109969">
    <property type="protein sequence ID" value="UYZ09290.1"/>
    <property type="molecule type" value="Genomic_DNA"/>
</dbReference>
<evidence type="ECO:0000313" key="3">
    <source>
        <dbReference type="Proteomes" id="UP000298735"/>
    </source>
</evidence>
<accession>A0A4Z1QWT0</accession>
<dbReference type="KEGG" id="asal:CFBP5507_16460"/>